<dbReference type="PROSITE" id="PS51257">
    <property type="entry name" value="PROKAR_LIPOPROTEIN"/>
    <property type="match status" value="1"/>
</dbReference>
<evidence type="ECO:0000313" key="1">
    <source>
        <dbReference type="EMBL" id="APG02914.1"/>
    </source>
</evidence>
<dbReference type="EMBL" id="CP017480">
    <property type="protein sequence ID" value="APG02914.1"/>
    <property type="molecule type" value="Genomic_DNA"/>
</dbReference>
<dbReference type="KEGG" id="lrz:BJI69_02635"/>
<dbReference type="OrthoDB" id="5941566at2"/>
<keyword evidence="2" id="KW-1185">Reference proteome</keyword>
<sequence>MRRPCFAALFLLVACAAVHAEDDTAPTYAFGAGAQRLPAWQGSKDHRNQAIPYVDIEIPGVGELSTSDGLKIDLLHGEHWHGGAYGSWLWGRTRDALGPLGGKVASLSPRFQGGGYLEYAFTKKFTVGGHVAHDTDGAGAYGALYADYQLPDVWYIQHSLELQVQGMNGPAMRRFFGVTPAEAANLGTRAWSPGAGGQSADIEYDAFIPTSLQTGFALAVSYGKLYGGAGSSPLVSHFGSTRQVTETLAFVYHF</sequence>
<name>A0A0G9HFM3_9GAMM</name>
<proteinExistence type="predicted"/>
<dbReference type="STRING" id="1440763.BJI69_02635"/>
<accession>A0A0G9HFM3</accession>
<dbReference type="RefSeq" id="WP_046965982.1">
    <property type="nucleotide sequence ID" value="NZ_CP017480.1"/>
</dbReference>
<dbReference type="Proteomes" id="UP000182987">
    <property type="component" value="Chromosome"/>
</dbReference>
<reference evidence="2" key="1">
    <citation type="submission" date="2016-09" db="EMBL/GenBank/DDBJ databases">
        <authorList>
            <person name="Lysoe E."/>
        </authorList>
    </citation>
    <scope>NUCLEOTIDE SEQUENCE [LARGE SCALE GENOMIC DNA]</scope>
    <source>
        <strain evidence="2">LJ96T</strain>
    </source>
</reference>
<gene>
    <name evidence="1" type="ORF">BJI69_02635</name>
</gene>
<evidence type="ECO:0000313" key="2">
    <source>
        <dbReference type="Proteomes" id="UP000182987"/>
    </source>
</evidence>
<dbReference type="InterPro" id="IPR010583">
    <property type="entry name" value="MipA"/>
</dbReference>
<dbReference type="AlphaFoldDB" id="A0A0G9HFM3"/>
<organism evidence="1 2">
    <name type="scientific">Luteibacter rhizovicinus DSM 16549</name>
    <dbReference type="NCBI Taxonomy" id="1440763"/>
    <lineage>
        <taxon>Bacteria</taxon>
        <taxon>Pseudomonadati</taxon>
        <taxon>Pseudomonadota</taxon>
        <taxon>Gammaproteobacteria</taxon>
        <taxon>Lysobacterales</taxon>
        <taxon>Rhodanobacteraceae</taxon>
        <taxon>Luteibacter</taxon>
    </lineage>
</organism>
<dbReference type="PATRIC" id="fig|1440763.5.peg.2501"/>
<protein>
    <submittedName>
        <fullName evidence="1">Structural protein MipA</fullName>
    </submittedName>
</protein>
<dbReference type="Pfam" id="PF06629">
    <property type="entry name" value="MipA"/>
    <property type="match status" value="1"/>
</dbReference>